<dbReference type="Gene3D" id="2.60.120.10">
    <property type="entry name" value="Jelly Rolls"/>
    <property type="match status" value="1"/>
</dbReference>
<keyword evidence="3" id="KW-0804">Transcription</keyword>
<evidence type="ECO:0000256" key="1">
    <source>
        <dbReference type="ARBA" id="ARBA00023015"/>
    </source>
</evidence>
<dbReference type="Pfam" id="PF12833">
    <property type="entry name" value="HTH_18"/>
    <property type="match status" value="1"/>
</dbReference>
<reference evidence="5" key="2">
    <citation type="submission" date="2021-04" db="EMBL/GenBank/DDBJ databases">
        <authorList>
            <person name="Gilroy R."/>
        </authorList>
    </citation>
    <scope>NUCLEOTIDE SEQUENCE</scope>
    <source>
        <strain evidence="5">CHK188-11489</strain>
    </source>
</reference>
<dbReference type="SUPFAM" id="SSF46689">
    <property type="entry name" value="Homeodomain-like"/>
    <property type="match status" value="2"/>
</dbReference>
<dbReference type="GO" id="GO:0003700">
    <property type="term" value="F:DNA-binding transcription factor activity"/>
    <property type="evidence" value="ECO:0007669"/>
    <property type="project" value="InterPro"/>
</dbReference>
<name>A0A9D2FJ34_9FIRM</name>
<keyword evidence="1" id="KW-0805">Transcription regulation</keyword>
<proteinExistence type="predicted"/>
<dbReference type="SUPFAM" id="SSF51182">
    <property type="entry name" value="RmlC-like cupins"/>
    <property type="match status" value="1"/>
</dbReference>
<sequence length="301" mass="32924">MLSPCNTTVDGTNRELLAHGTGAFPVGCYHDDLCRGEVVWHWHEELEAAVVSEGSVAVTIGSQTCTLHTGDGFFVNTGVLHAARAAEEGPCRLHSLVFHPRLVGGSLDSVFYQAYLLPLMHAPDQTNFYLSGGDPARRPALEMIERAWQACAGEGPHFELAVRASLSELVALLLDYRQAVPHGSEEGRALRDSERIKTMLAFVHSHFAEPLTVADIARSAAVSPSECLRCFRRTIGRTPAQYLRDCRLRRAAELLSGTDLPVAQVAADCGFDDVSYFTRVFRACRQATPTAYRRGGVQKAK</sequence>
<dbReference type="GO" id="GO:0043565">
    <property type="term" value="F:sequence-specific DNA binding"/>
    <property type="evidence" value="ECO:0007669"/>
    <property type="project" value="InterPro"/>
</dbReference>
<dbReference type="InterPro" id="IPR018062">
    <property type="entry name" value="HTH_AraC-typ_CS"/>
</dbReference>
<dbReference type="Pfam" id="PF07883">
    <property type="entry name" value="Cupin_2"/>
    <property type="match status" value="1"/>
</dbReference>
<dbReference type="PROSITE" id="PS00041">
    <property type="entry name" value="HTH_ARAC_FAMILY_1"/>
    <property type="match status" value="1"/>
</dbReference>
<evidence type="ECO:0000313" key="5">
    <source>
        <dbReference type="EMBL" id="HIZ61466.1"/>
    </source>
</evidence>
<dbReference type="InterPro" id="IPR011051">
    <property type="entry name" value="RmlC_Cupin_sf"/>
</dbReference>
<evidence type="ECO:0000259" key="4">
    <source>
        <dbReference type="PROSITE" id="PS01124"/>
    </source>
</evidence>
<accession>A0A9D2FJ34</accession>
<comment type="caution">
    <text evidence="5">The sequence shown here is derived from an EMBL/GenBank/DDBJ whole genome shotgun (WGS) entry which is preliminary data.</text>
</comment>
<reference evidence="5" key="1">
    <citation type="journal article" date="2021" name="PeerJ">
        <title>Extensive microbial diversity within the chicken gut microbiome revealed by metagenomics and culture.</title>
        <authorList>
            <person name="Gilroy R."/>
            <person name="Ravi A."/>
            <person name="Getino M."/>
            <person name="Pursley I."/>
            <person name="Horton D.L."/>
            <person name="Alikhan N.F."/>
            <person name="Baker D."/>
            <person name="Gharbi K."/>
            <person name="Hall N."/>
            <person name="Watson M."/>
            <person name="Adriaenssens E.M."/>
            <person name="Foster-Nyarko E."/>
            <person name="Jarju S."/>
            <person name="Secka A."/>
            <person name="Antonio M."/>
            <person name="Oren A."/>
            <person name="Chaudhuri R.R."/>
            <person name="La Ragione R."/>
            <person name="Hildebrand F."/>
            <person name="Pallen M.J."/>
        </authorList>
    </citation>
    <scope>NUCLEOTIDE SEQUENCE</scope>
    <source>
        <strain evidence="5">CHK188-11489</strain>
    </source>
</reference>
<feature type="domain" description="HTH araC/xylS-type" evidence="4">
    <location>
        <begin position="197"/>
        <end position="295"/>
    </location>
</feature>
<dbReference type="CDD" id="cd02209">
    <property type="entry name" value="cupin_XRE_C"/>
    <property type="match status" value="1"/>
</dbReference>
<dbReference type="Proteomes" id="UP000824105">
    <property type="component" value="Unassembled WGS sequence"/>
</dbReference>
<protein>
    <submittedName>
        <fullName evidence="5">AraC family transcriptional regulator</fullName>
    </submittedName>
</protein>
<dbReference type="InterPro" id="IPR009057">
    <property type="entry name" value="Homeodomain-like_sf"/>
</dbReference>
<evidence type="ECO:0000256" key="2">
    <source>
        <dbReference type="ARBA" id="ARBA00023125"/>
    </source>
</evidence>
<dbReference type="InterPro" id="IPR050204">
    <property type="entry name" value="AraC_XylS_family_regulators"/>
</dbReference>
<dbReference type="PROSITE" id="PS01124">
    <property type="entry name" value="HTH_ARAC_FAMILY_2"/>
    <property type="match status" value="1"/>
</dbReference>
<evidence type="ECO:0000256" key="3">
    <source>
        <dbReference type="ARBA" id="ARBA00023163"/>
    </source>
</evidence>
<gene>
    <name evidence="5" type="ORF">H9724_01675</name>
</gene>
<dbReference type="InterPro" id="IPR018060">
    <property type="entry name" value="HTH_AraC"/>
</dbReference>
<dbReference type="SMART" id="SM00342">
    <property type="entry name" value="HTH_ARAC"/>
    <property type="match status" value="1"/>
</dbReference>
<evidence type="ECO:0000313" key="6">
    <source>
        <dbReference type="Proteomes" id="UP000824105"/>
    </source>
</evidence>
<dbReference type="InterPro" id="IPR013096">
    <property type="entry name" value="Cupin_2"/>
</dbReference>
<dbReference type="EMBL" id="DXBF01000012">
    <property type="protein sequence ID" value="HIZ61466.1"/>
    <property type="molecule type" value="Genomic_DNA"/>
</dbReference>
<dbReference type="PANTHER" id="PTHR46796">
    <property type="entry name" value="HTH-TYPE TRANSCRIPTIONAL ACTIVATOR RHAS-RELATED"/>
    <property type="match status" value="1"/>
</dbReference>
<keyword evidence="2" id="KW-0238">DNA-binding</keyword>
<organism evidence="5 6">
    <name type="scientific">Candidatus Gemmiger avistercoris</name>
    <dbReference type="NCBI Taxonomy" id="2838606"/>
    <lineage>
        <taxon>Bacteria</taxon>
        <taxon>Bacillati</taxon>
        <taxon>Bacillota</taxon>
        <taxon>Clostridia</taxon>
        <taxon>Eubacteriales</taxon>
        <taxon>Gemmiger</taxon>
    </lineage>
</organism>
<dbReference type="AlphaFoldDB" id="A0A9D2FJ34"/>
<dbReference type="InterPro" id="IPR014710">
    <property type="entry name" value="RmlC-like_jellyroll"/>
</dbReference>
<dbReference type="Gene3D" id="1.10.10.60">
    <property type="entry name" value="Homeodomain-like"/>
    <property type="match status" value="2"/>
</dbReference>